<dbReference type="EMBL" id="JACCFL010000001">
    <property type="protein sequence ID" value="NYJ22077.1"/>
    <property type="molecule type" value="Genomic_DNA"/>
</dbReference>
<dbReference type="RefSeq" id="WP_246312696.1">
    <property type="nucleotide sequence ID" value="NZ_BAABEH010000001.1"/>
</dbReference>
<name>A0A853CN45_9MICO</name>
<gene>
    <name evidence="2" type="ORF">HNR13_000364</name>
</gene>
<accession>A0A853CN45</accession>
<comment type="caution">
    <text evidence="2">The sequence shown here is derived from an EMBL/GenBank/DDBJ whole genome shotgun (WGS) entry which is preliminary data.</text>
</comment>
<dbReference type="Proteomes" id="UP000578352">
    <property type="component" value="Unassembled WGS sequence"/>
</dbReference>
<protein>
    <submittedName>
        <fullName evidence="2">Uncharacterized protein</fullName>
    </submittedName>
</protein>
<keyword evidence="1" id="KW-1133">Transmembrane helix</keyword>
<organism evidence="2 3">
    <name type="scientific">Leifsonia shinshuensis</name>
    <dbReference type="NCBI Taxonomy" id="150026"/>
    <lineage>
        <taxon>Bacteria</taxon>
        <taxon>Bacillati</taxon>
        <taxon>Actinomycetota</taxon>
        <taxon>Actinomycetes</taxon>
        <taxon>Micrococcales</taxon>
        <taxon>Microbacteriaceae</taxon>
        <taxon>Leifsonia</taxon>
    </lineage>
</organism>
<evidence type="ECO:0000313" key="3">
    <source>
        <dbReference type="Proteomes" id="UP000578352"/>
    </source>
</evidence>
<feature type="transmembrane region" description="Helical" evidence="1">
    <location>
        <begin position="46"/>
        <end position="65"/>
    </location>
</feature>
<proteinExistence type="predicted"/>
<evidence type="ECO:0000313" key="2">
    <source>
        <dbReference type="EMBL" id="NYJ22077.1"/>
    </source>
</evidence>
<feature type="transmembrane region" description="Helical" evidence="1">
    <location>
        <begin position="139"/>
        <end position="161"/>
    </location>
</feature>
<feature type="transmembrane region" description="Helical" evidence="1">
    <location>
        <begin position="113"/>
        <end position="133"/>
    </location>
</feature>
<reference evidence="2 3" key="1">
    <citation type="submission" date="2020-07" db="EMBL/GenBank/DDBJ databases">
        <title>Sequencing the genomes of 1000 actinobacteria strains.</title>
        <authorList>
            <person name="Klenk H.-P."/>
        </authorList>
    </citation>
    <scope>NUCLEOTIDE SEQUENCE [LARGE SCALE GENOMIC DNA]</scope>
    <source>
        <strain evidence="2 3">DSM 15165</strain>
    </source>
</reference>
<evidence type="ECO:0000256" key="1">
    <source>
        <dbReference type="SAM" id="Phobius"/>
    </source>
</evidence>
<dbReference type="AlphaFoldDB" id="A0A853CN45"/>
<keyword evidence="1" id="KW-0812">Transmembrane</keyword>
<sequence>MPDGDGRLPDTNGLVPPQLLDAPRVKKVYPPLQWWPLRVMNPWHKLAALLGLWAVGFLVTSLLRLVVPADIASSITEPFLFVGQFLLARSFRGYGEPVEPSRAWWRLTARPRAGWWLAVFYAWGAFGAFSPRIHAPIDWMLVVEFVFWAAAFLNSSIRLTIERRRALPSR</sequence>
<keyword evidence="1" id="KW-0472">Membrane</keyword>